<evidence type="ECO:0000313" key="1">
    <source>
        <dbReference type="EMBL" id="SIM72150.1"/>
    </source>
</evidence>
<proteinExistence type="predicted"/>
<dbReference type="AlphaFoldDB" id="A0A1N5VHB6"/>
<dbReference type="Proteomes" id="UP000185124">
    <property type="component" value="Unassembled WGS sequence"/>
</dbReference>
<reference evidence="2" key="1">
    <citation type="submission" date="2016-12" db="EMBL/GenBank/DDBJ databases">
        <authorList>
            <person name="Varghese N."/>
            <person name="Submissions S."/>
        </authorList>
    </citation>
    <scope>NUCLEOTIDE SEQUENCE [LARGE SCALE GENOMIC DNA]</scope>
    <source>
        <strain evidence="2">DSM 45599</strain>
    </source>
</reference>
<accession>A0A1N5VHB6</accession>
<dbReference type="RefSeq" id="WP_074310083.1">
    <property type="nucleotide sequence ID" value="NZ_FSQT01000001.1"/>
</dbReference>
<dbReference type="OrthoDB" id="4045431at2"/>
<keyword evidence="2" id="KW-1185">Reference proteome</keyword>
<protein>
    <submittedName>
        <fullName evidence="1">Uncharacterized protein</fullName>
    </submittedName>
</protein>
<name>A0A1N5VHB6_9ACTN</name>
<organism evidence="1 2">
    <name type="scientific">Micromonospora cremea</name>
    <dbReference type="NCBI Taxonomy" id="709881"/>
    <lineage>
        <taxon>Bacteria</taxon>
        <taxon>Bacillati</taxon>
        <taxon>Actinomycetota</taxon>
        <taxon>Actinomycetes</taxon>
        <taxon>Micromonosporales</taxon>
        <taxon>Micromonosporaceae</taxon>
        <taxon>Micromonospora</taxon>
    </lineage>
</organism>
<evidence type="ECO:0000313" key="2">
    <source>
        <dbReference type="Proteomes" id="UP000185124"/>
    </source>
</evidence>
<dbReference type="EMBL" id="FSQT01000001">
    <property type="protein sequence ID" value="SIM72150.1"/>
    <property type="molecule type" value="Genomic_DNA"/>
</dbReference>
<gene>
    <name evidence="1" type="ORF">SAMN04489832_1621</name>
</gene>
<sequence length="262" mass="28706">MEEHERPFFEGMLGILEQVDAWRARLNPEGPRRTVGAGSALAGDDRRVNPYHTSRAAWIALSHAVDHLHAHRTVLCDAAMIHMYAHYSLLRGAFENASTAVWLLGPASRPERLTRRLRFAAADVRNGERVRQMLGAPAPRPAADRIDELKAIARRCGLDETAATKGVSSTEVVRVAGEHDVMGPTVAQLTWNLCSGTAHGDFWSMVTLAHRVDLPGAPAGIAHIRITASVERMFFLTFFSAGMISRGWALFDQRSATPHGAS</sequence>